<dbReference type="Proteomes" id="UP000193922">
    <property type="component" value="Unassembled WGS sequence"/>
</dbReference>
<proteinExistence type="predicted"/>
<sequence>MSQFLTGIDSKIYDLTKYDVLLSSYNVCIVFFYANDNLTDSFMPSQELEDAYYKTVLQFPLLAGQIKKKGGGTLQVVVDKSDLNLPGYRESQSDTHFSDIKSADFNPTAWPSDLAPVGNTAYPDRNTGVIKLLNTHVVRLKDNSGIIISFNTNHVATDAFGSLEFFNQWAAETRALVTGVHAEKVSYCFDREAIQKHLPSKRLPLDDTTFRAYTIKSRIADWLLGLSPNSRAKLLNYLGNRNPTRGHLFRISREKFDHLHSRVLECMPPGVRLTSNDLLSAIAYKVHGQAKLDADAANIGWLGRLTNRSVNAKGEHGLSVACDLRGLLGMSDTNYIGNPLFTAIVNNQMSHAEQPITPQTLAEIGAQVRRSLSNVSPPFIGSFIDFVDSDSFKAGSLIASGMKSALITLTSNITRAKLYHADFGSGVQAFSTVCPNYRAVQYIILPAPPPSKDILVNFTASASEMEFILKNEFWRDITTLVY</sequence>
<gene>
    <name evidence="2" type="ORF">DL89DRAFT_254120</name>
</gene>
<evidence type="ECO:0000313" key="3">
    <source>
        <dbReference type="Proteomes" id="UP000193922"/>
    </source>
</evidence>
<evidence type="ECO:0000256" key="1">
    <source>
        <dbReference type="ARBA" id="ARBA00022679"/>
    </source>
</evidence>
<protein>
    <recommendedName>
        <fullName evidence="4">Transferase-domain-containing protein</fullName>
    </recommendedName>
</protein>
<evidence type="ECO:0000313" key="2">
    <source>
        <dbReference type="EMBL" id="ORX74250.1"/>
    </source>
</evidence>
<comment type="caution">
    <text evidence="2">The sequence shown here is derived from an EMBL/GenBank/DDBJ whole genome shotgun (WGS) entry which is preliminary data.</text>
</comment>
<dbReference type="GeneID" id="63801898"/>
<reference evidence="2 3" key="1">
    <citation type="submission" date="2016-07" db="EMBL/GenBank/DDBJ databases">
        <title>Pervasive Adenine N6-methylation of Active Genes in Fungi.</title>
        <authorList>
            <consortium name="DOE Joint Genome Institute"/>
            <person name="Mondo S.J."/>
            <person name="Dannebaum R.O."/>
            <person name="Kuo R.C."/>
            <person name="Labutti K."/>
            <person name="Haridas S."/>
            <person name="Kuo A."/>
            <person name="Salamov A."/>
            <person name="Ahrendt S.R."/>
            <person name="Lipzen A."/>
            <person name="Sullivan W."/>
            <person name="Andreopoulos W.B."/>
            <person name="Clum A."/>
            <person name="Lindquist E."/>
            <person name="Daum C."/>
            <person name="Ramamoorthy G.K."/>
            <person name="Gryganskyi A."/>
            <person name="Culley D."/>
            <person name="Magnuson J.K."/>
            <person name="James T.Y."/>
            <person name="O'Malley M.A."/>
            <person name="Stajich J.E."/>
            <person name="Spatafora J.W."/>
            <person name="Visel A."/>
            <person name="Grigoriev I.V."/>
        </authorList>
    </citation>
    <scope>NUCLEOTIDE SEQUENCE [LARGE SCALE GENOMIC DNA]</scope>
    <source>
        <strain evidence="2 3">ATCC 12442</strain>
    </source>
</reference>
<dbReference type="PANTHER" id="PTHR31642:SF310">
    <property type="entry name" value="FATTY ALCOHOL:CAFFEOYL-COA ACYLTRANSFERASE"/>
    <property type="match status" value="1"/>
</dbReference>
<name>A0A1Y1WKZ0_9FUNG</name>
<dbReference type="AlphaFoldDB" id="A0A1Y1WKZ0"/>
<dbReference type="InterPro" id="IPR050317">
    <property type="entry name" value="Plant_Fungal_Acyltransferase"/>
</dbReference>
<dbReference type="GO" id="GO:0016747">
    <property type="term" value="F:acyltransferase activity, transferring groups other than amino-acyl groups"/>
    <property type="evidence" value="ECO:0007669"/>
    <property type="project" value="TreeGrafter"/>
</dbReference>
<dbReference type="Gene3D" id="3.30.559.10">
    <property type="entry name" value="Chloramphenicol acetyltransferase-like domain"/>
    <property type="match status" value="2"/>
</dbReference>
<dbReference type="GO" id="GO:0044550">
    <property type="term" value="P:secondary metabolite biosynthetic process"/>
    <property type="evidence" value="ECO:0007669"/>
    <property type="project" value="TreeGrafter"/>
</dbReference>
<dbReference type="OrthoDB" id="1862401at2759"/>
<dbReference type="EMBL" id="MCFD01000001">
    <property type="protein sequence ID" value="ORX74250.1"/>
    <property type="molecule type" value="Genomic_DNA"/>
</dbReference>
<keyword evidence="1" id="KW-0808">Transferase</keyword>
<keyword evidence="3" id="KW-1185">Reference proteome</keyword>
<dbReference type="InterPro" id="IPR023213">
    <property type="entry name" value="CAT-like_dom_sf"/>
</dbReference>
<organism evidence="2 3">
    <name type="scientific">Linderina pennispora</name>
    <dbReference type="NCBI Taxonomy" id="61395"/>
    <lineage>
        <taxon>Eukaryota</taxon>
        <taxon>Fungi</taxon>
        <taxon>Fungi incertae sedis</taxon>
        <taxon>Zoopagomycota</taxon>
        <taxon>Kickxellomycotina</taxon>
        <taxon>Kickxellomycetes</taxon>
        <taxon>Kickxellales</taxon>
        <taxon>Kickxellaceae</taxon>
        <taxon>Linderina</taxon>
    </lineage>
</organism>
<dbReference type="RefSeq" id="XP_040747461.1">
    <property type="nucleotide sequence ID" value="XM_040885250.1"/>
</dbReference>
<accession>A0A1Y1WKZ0</accession>
<dbReference type="Pfam" id="PF02458">
    <property type="entry name" value="Transferase"/>
    <property type="match status" value="1"/>
</dbReference>
<evidence type="ECO:0008006" key="4">
    <source>
        <dbReference type="Google" id="ProtNLM"/>
    </source>
</evidence>
<dbReference type="PANTHER" id="PTHR31642">
    <property type="entry name" value="TRICHOTHECENE 3-O-ACETYLTRANSFERASE"/>
    <property type="match status" value="1"/>
</dbReference>